<evidence type="ECO:0000256" key="1">
    <source>
        <dbReference type="SAM" id="Phobius"/>
    </source>
</evidence>
<accession>A0A8X6U7D2</accession>
<evidence type="ECO:0000313" key="2">
    <source>
        <dbReference type="EMBL" id="GFS31801.1"/>
    </source>
</evidence>
<organism evidence="3 4">
    <name type="scientific">Nephila pilipes</name>
    <name type="common">Giant wood spider</name>
    <name type="synonym">Nephila maculata</name>
    <dbReference type="NCBI Taxonomy" id="299642"/>
    <lineage>
        <taxon>Eukaryota</taxon>
        <taxon>Metazoa</taxon>
        <taxon>Ecdysozoa</taxon>
        <taxon>Arthropoda</taxon>
        <taxon>Chelicerata</taxon>
        <taxon>Arachnida</taxon>
        <taxon>Araneae</taxon>
        <taxon>Araneomorphae</taxon>
        <taxon>Entelegynae</taxon>
        <taxon>Araneoidea</taxon>
        <taxon>Nephilidae</taxon>
        <taxon>Nephila</taxon>
    </lineage>
</organism>
<sequence>MVYPCLTNIVALFYTSLCWRSSIYIKSLTDKIAEYSSEEFETFHQLSILQKKKKAYDVLHKLQDIFSVPIFFMILANVLMCSAITGGLLLKTLDDFPIFLQIDLMYNLINGFSCVAATLWIAGRVPIEMNIFKNSFYQKVHERLLHHHAVVGMEELLLKTDLFNEPPFVLTGCNILPLKRSTILVVVGTLFTYTVLVINTNVSKDPCTIANSTRSSISLNSL</sequence>
<name>A0A8X6U7D2_NEPPI</name>
<dbReference type="AlphaFoldDB" id="A0A8X6U7D2"/>
<reference evidence="3" key="1">
    <citation type="submission" date="2020-08" db="EMBL/GenBank/DDBJ databases">
        <title>Multicomponent nature underlies the extraordinary mechanical properties of spider dragline silk.</title>
        <authorList>
            <person name="Kono N."/>
            <person name="Nakamura H."/>
            <person name="Mori M."/>
            <person name="Yoshida Y."/>
            <person name="Ohtoshi R."/>
            <person name="Malay A.D."/>
            <person name="Moran D.A.P."/>
            <person name="Tomita M."/>
            <person name="Numata K."/>
            <person name="Arakawa K."/>
        </authorList>
    </citation>
    <scope>NUCLEOTIDE SEQUENCE</scope>
</reference>
<evidence type="ECO:0000313" key="3">
    <source>
        <dbReference type="EMBL" id="GFT88824.1"/>
    </source>
</evidence>
<dbReference type="EMBL" id="BMAW01087829">
    <property type="protein sequence ID" value="GFS31801.1"/>
    <property type="molecule type" value="Genomic_DNA"/>
</dbReference>
<keyword evidence="1" id="KW-1133">Transmembrane helix</keyword>
<feature type="transmembrane region" description="Helical" evidence="1">
    <location>
        <begin position="70"/>
        <end position="92"/>
    </location>
</feature>
<evidence type="ECO:0008006" key="5">
    <source>
        <dbReference type="Google" id="ProtNLM"/>
    </source>
</evidence>
<gene>
    <name evidence="3" type="primary">AVEN_238246_1</name>
    <name evidence="3" type="ORF">NPIL_12641</name>
    <name evidence="2" type="ORF">NPIL_666411</name>
</gene>
<comment type="caution">
    <text evidence="3">The sequence shown here is derived from an EMBL/GenBank/DDBJ whole genome shotgun (WGS) entry which is preliminary data.</text>
</comment>
<proteinExistence type="predicted"/>
<dbReference type="EMBL" id="BMAW01120343">
    <property type="protein sequence ID" value="GFT88824.1"/>
    <property type="molecule type" value="Genomic_DNA"/>
</dbReference>
<feature type="transmembrane region" description="Helical" evidence="1">
    <location>
        <begin position="104"/>
        <end position="123"/>
    </location>
</feature>
<dbReference type="Proteomes" id="UP000887013">
    <property type="component" value="Unassembled WGS sequence"/>
</dbReference>
<keyword evidence="1" id="KW-0472">Membrane</keyword>
<keyword evidence="4" id="KW-1185">Reference proteome</keyword>
<protein>
    <recommendedName>
        <fullName evidence="5">Gustatory receptor</fullName>
    </recommendedName>
</protein>
<keyword evidence="1" id="KW-0812">Transmembrane</keyword>
<evidence type="ECO:0000313" key="4">
    <source>
        <dbReference type="Proteomes" id="UP000887013"/>
    </source>
</evidence>